<dbReference type="GO" id="GO:0005576">
    <property type="term" value="C:extracellular region"/>
    <property type="evidence" value="ECO:0007669"/>
    <property type="project" value="UniProtKB-SubCell"/>
</dbReference>
<protein>
    <recommendedName>
        <fullName evidence="5">ATLF-like domain-containing protein</fullName>
    </recommendedName>
</protein>
<dbReference type="Pfam" id="PF07737">
    <property type="entry name" value="ATLF"/>
    <property type="match status" value="1"/>
</dbReference>
<dbReference type="InterPro" id="IPR024079">
    <property type="entry name" value="MetalloPept_cat_dom_sf"/>
</dbReference>
<evidence type="ECO:0000313" key="6">
    <source>
        <dbReference type="EMBL" id="CUO14767.1"/>
    </source>
</evidence>
<keyword evidence="4" id="KW-0732">Signal</keyword>
<gene>
    <name evidence="6" type="ORF">ERS852394_01567</name>
</gene>
<feature type="compositionally biased region" description="Low complexity" evidence="3">
    <location>
        <begin position="117"/>
        <end position="128"/>
    </location>
</feature>
<feature type="compositionally biased region" description="Basic residues" evidence="3">
    <location>
        <begin position="69"/>
        <end position="116"/>
    </location>
</feature>
<feature type="chain" id="PRO_5038814012" description="ATLF-like domain-containing protein" evidence="4">
    <location>
        <begin position="29"/>
        <end position="340"/>
    </location>
</feature>
<evidence type="ECO:0000259" key="5">
    <source>
        <dbReference type="PROSITE" id="PS51995"/>
    </source>
</evidence>
<accession>A0A174CP67</accession>
<dbReference type="GO" id="GO:0008237">
    <property type="term" value="F:metallopeptidase activity"/>
    <property type="evidence" value="ECO:0007669"/>
    <property type="project" value="InterPro"/>
</dbReference>
<dbReference type="InterPro" id="IPR014781">
    <property type="entry name" value="Anthrax_toxin_lethal/edema_N/C"/>
</dbReference>
<evidence type="ECO:0000256" key="4">
    <source>
        <dbReference type="SAM" id="SignalP"/>
    </source>
</evidence>
<sequence length="340" mass="37010">MKRKMKIKEFLTRKKVAAGCVAAAAVIAAGSFSMVMQSSDIPELSSYTDPVIETTITGDDTPLASKPKVTTKTKRKTKTTRKKVKLKKASKKSYTKKLPKKKKTTTKTRKSGKKTVKTQTTVQTATTEKYTKKSKQKVVTQKIVTTVKTTTTVAASQQNAQTQEVSFQSSGTQNSGSAKTSSQKASKHTISNVASIAPKMDSRVLNAYARMGFTVTVDPNAAYAGHFDARSRSITIQEADETIYHELGHFLAFIAGNVDQSSAFASVYNSEKAKFTGYNKAYATQNAAEYFAESVKDYMLNGAALSSQRPNTYKAIQSALNTVTTARADVILKAYSSIWS</sequence>
<proteinExistence type="predicted"/>
<evidence type="ECO:0000256" key="1">
    <source>
        <dbReference type="ARBA" id="ARBA00004613"/>
    </source>
</evidence>
<dbReference type="EMBL" id="CYZD01000006">
    <property type="protein sequence ID" value="CUO14767.1"/>
    <property type="molecule type" value="Genomic_DNA"/>
</dbReference>
<feature type="region of interest" description="Disordered" evidence="3">
    <location>
        <begin position="58"/>
        <end position="133"/>
    </location>
</feature>
<feature type="region of interest" description="Disordered" evidence="3">
    <location>
        <begin position="156"/>
        <end position="189"/>
    </location>
</feature>
<dbReference type="SUPFAM" id="SSF55486">
    <property type="entry name" value="Metalloproteases ('zincins'), catalytic domain"/>
    <property type="match status" value="1"/>
</dbReference>
<feature type="domain" description="ATLF-like" evidence="5">
    <location>
        <begin position="96"/>
        <end position="321"/>
    </location>
</feature>
<dbReference type="Proteomes" id="UP000095409">
    <property type="component" value="Unassembled WGS sequence"/>
</dbReference>
<dbReference type="CDD" id="cd20184">
    <property type="entry name" value="M34_peptidase_like"/>
    <property type="match status" value="1"/>
</dbReference>
<organism evidence="6 7">
    <name type="scientific">Blautia obeum</name>
    <dbReference type="NCBI Taxonomy" id="40520"/>
    <lineage>
        <taxon>Bacteria</taxon>
        <taxon>Bacillati</taxon>
        <taxon>Bacillota</taxon>
        <taxon>Clostridia</taxon>
        <taxon>Lachnospirales</taxon>
        <taxon>Lachnospiraceae</taxon>
        <taxon>Blautia</taxon>
    </lineage>
</organism>
<feature type="signal peptide" evidence="4">
    <location>
        <begin position="1"/>
        <end position="28"/>
    </location>
</feature>
<comment type="subcellular location">
    <subcellularLocation>
        <location evidence="1">Secreted</location>
    </subcellularLocation>
</comment>
<evidence type="ECO:0000256" key="3">
    <source>
        <dbReference type="SAM" id="MobiDB-lite"/>
    </source>
</evidence>
<evidence type="ECO:0000313" key="7">
    <source>
        <dbReference type="Proteomes" id="UP000095409"/>
    </source>
</evidence>
<dbReference type="AlphaFoldDB" id="A0A174CP67"/>
<keyword evidence="2" id="KW-0964">Secreted</keyword>
<dbReference type="InterPro" id="IPR047568">
    <property type="entry name" value="ATLF-like_dom"/>
</dbReference>
<name>A0A174CP67_9FIRM</name>
<dbReference type="PROSITE" id="PS51995">
    <property type="entry name" value="ATLF"/>
    <property type="match status" value="1"/>
</dbReference>
<dbReference type="Gene3D" id="3.40.390.10">
    <property type="entry name" value="Collagenase (Catalytic Domain)"/>
    <property type="match status" value="1"/>
</dbReference>
<dbReference type="RefSeq" id="WP_233435753.1">
    <property type="nucleotide sequence ID" value="NZ_CABJDZ010000003.1"/>
</dbReference>
<reference evidence="6 7" key="1">
    <citation type="submission" date="2015-09" db="EMBL/GenBank/DDBJ databases">
        <authorList>
            <consortium name="Pathogen Informatics"/>
        </authorList>
    </citation>
    <scope>NUCLEOTIDE SEQUENCE [LARGE SCALE GENOMIC DNA]</scope>
    <source>
        <strain evidence="6 7">2789STDY5608837</strain>
    </source>
</reference>
<evidence type="ECO:0000256" key="2">
    <source>
        <dbReference type="ARBA" id="ARBA00022525"/>
    </source>
</evidence>